<accession>A0A1F5ITI1</accession>
<dbReference type="NCBIfam" id="TIGR00132">
    <property type="entry name" value="gatA"/>
    <property type="match status" value="1"/>
</dbReference>
<evidence type="ECO:0000259" key="6">
    <source>
        <dbReference type="Pfam" id="PF01425"/>
    </source>
</evidence>
<evidence type="ECO:0000256" key="5">
    <source>
        <dbReference type="HAMAP-Rule" id="MF_00120"/>
    </source>
</evidence>
<protein>
    <recommendedName>
        <fullName evidence="5">Glutamyl-tRNA(Gln) amidotransferase subunit A</fullName>
        <shortName evidence="5">Glu-ADT subunit A</shortName>
        <ecNumber evidence="5">6.3.5.7</ecNumber>
    </recommendedName>
</protein>
<dbReference type="GO" id="GO:0006412">
    <property type="term" value="P:translation"/>
    <property type="evidence" value="ECO:0007669"/>
    <property type="project" value="UniProtKB-UniRule"/>
</dbReference>
<feature type="active site" description="Acyl-ester intermediate" evidence="5">
    <location>
        <position position="157"/>
    </location>
</feature>
<dbReference type="SUPFAM" id="SSF75304">
    <property type="entry name" value="Amidase signature (AS) enzymes"/>
    <property type="match status" value="1"/>
</dbReference>
<comment type="similarity">
    <text evidence="5">Belongs to the amidase family. GatA subfamily.</text>
</comment>
<reference evidence="7 8" key="1">
    <citation type="journal article" date="2016" name="Nat. Commun.">
        <title>Thousands of microbial genomes shed light on interconnected biogeochemical processes in an aquifer system.</title>
        <authorList>
            <person name="Anantharaman K."/>
            <person name="Brown C.T."/>
            <person name="Hug L.A."/>
            <person name="Sharon I."/>
            <person name="Castelle C.J."/>
            <person name="Probst A.J."/>
            <person name="Thomas B.C."/>
            <person name="Singh A."/>
            <person name="Wilkins M.J."/>
            <person name="Karaoz U."/>
            <person name="Brodie E.L."/>
            <person name="Williams K.H."/>
            <person name="Hubbard S.S."/>
            <person name="Banfield J.F."/>
        </authorList>
    </citation>
    <scope>NUCLEOTIDE SEQUENCE [LARGE SCALE GENOMIC DNA]</scope>
</reference>
<dbReference type="PANTHER" id="PTHR11895:SF151">
    <property type="entry name" value="GLUTAMYL-TRNA(GLN) AMIDOTRANSFERASE SUBUNIT A"/>
    <property type="match status" value="1"/>
</dbReference>
<dbReference type="Gene3D" id="3.90.1300.10">
    <property type="entry name" value="Amidase signature (AS) domain"/>
    <property type="match status" value="1"/>
</dbReference>
<organism evidence="7 8">
    <name type="scientific">Candidatus Daviesbacteria bacterium RIFCSPHIGHO2_01_FULL_41_23</name>
    <dbReference type="NCBI Taxonomy" id="1797764"/>
    <lineage>
        <taxon>Bacteria</taxon>
        <taxon>Candidatus Daviesiibacteriota</taxon>
    </lineage>
</organism>
<comment type="function">
    <text evidence="5">Allows the formation of correctly charged Gln-tRNA(Gln) through the transamidation of misacylated Glu-tRNA(Gln) in organisms which lack glutaminyl-tRNA synthetase. The reaction takes place in the presence of glutamine and ATP through an activated gamma-phospho-Glu-tRNA(Gln).</text>
</comment>
<dbReference type="AlphaFoldDB" id="A0A1F5ITI1"/>
<comment type="subunit">
    <text evidence="5">Heterotrimer of A, B and C subunits.</text>
</comment>
<dbReference type="Pfam" id="PF01425">
    <property type="entry name" value="Amidase"/>
    <property type="match status" value="1"/>
</dbReference>
<dbReference type="EMBL" id="MFCR01000002">
    <property type="protein sequence ID" value="OGE19649.1"/>
    <property type="molecule type" value="Genomic_DNA"/>
</dbReference>
<dbReference type="Proteomes" id="UP000176336">
    <property type="component" value="Unassembled WGS sequence"/>
</dbReference>
<name>A0A1F5ITI1_9BACT</name>
<dbReference type="GO" id="GO:0005524">
    <property type="term" value="F:ATP binding"/>
    <property type="evidence" value="ECO:0007669"/>
    <property type="project" value="UniProtKB-KW"/>
</dbReference>
<evidence type="ECO:0000313" key="8">
    <source>
        <dbReference type="Proteomes" id="UP000176336"/>
    </source>
</evidence>
<evidence type="ECO:0000256" key="3">
    <source>
        <dbReference type="ARBA" id="ARBA00022840"/>
    </source>
</evidence>
<feature type="active site" description="Charge relay system" evidence="5">
    <location>
        <position position="58"/>
    </location>
</feature>
<comment type="catalytic activity">
    <reaction evidence="5">
        <text>L-glutamyl-tRNA(Gln) + L-glutamine + ATP + H2O = L-glutaminyl-tRNA(Gln) + L-glutamate + ADP + phosphate + H(+)</text>
        <dbReference type="Rhea" id="RHEA:17521"/>
        <dbReference type="Rhea" id="RHEA-COMP:9681"/>
        <dbReference type="Rhea" id="RHEA-COMP:9684"/>
        <dbReference type="ChEBI" id="CHEBI:15377"/>
        <dbReference type="ChEBI" id="CHEBI:15378"/>
        <dbReference type="ChEBI" id="CHEBI:29985"/>
        <dbReference type="ChEBI" id="CHEBI:30616"/>
        <dbReference type="ChEBI" id="CHEBI:43474"/>
        <dbReference type="ChEBI" id="CHEBI:58359"/>
        <dbReference type="ChEBI" id="CHEBI:78520"/>
        <dbReference type="ChEBI" id="CHEBI:78521"/>
        <dbReference type="ChEBI" id="CHEBI:456216"/>
        <dbReference type="EC" id="6.3.5.7"/>
    </reaction>
</comment>
<evidence type="ECO:0000313" key="7">
    <source>
        <dbReference type="EMBL" id="OGE19649.1"/>
    </source>
</evidence>
<feature type="domain" description="Amidase" evidence="6">
    <location>
        <begin position="51"/>
        <end position="439"/>
    </location>
</feature>
<dbReference type="PANTHER" id="PTHR11895">
    <property type="entry name" value="TRANSAMIDASE"/>
    <property type="match status" value="1"/>
</dbReference>
<gene>
    <name evidence="5" type="primary">gatA</name>
    <name evidence="7" type="ORF">A2871_03225</name>
</gene>
<evidence type="ECO:0000256" key="4">
    <source>
        <dbReference type="ARBA" id="ARBA00022917"/>
    </source>
</evidence>
<dbReference type="InterPro" id="IPR000120">
    <property type="entry name" value="Amidase"/>
</dbReference>
<dbReference type="EC" id="6.3.5.7" evidence="5"/>
<dbReference type="GO" id="GO:0050567">
    <property type="term" value="F:glutaminyl-tRNA synthase (glutamine-hydrolyzing) activity"/>
    <property type="evidence" value="ECO:0007669"/>
    <property type="project" value="UniProtKB-UniRule"/>
</dbReference>
<sequence length="460" mass="49261">MDITNLTLIETIEAIKAKKFSEEELNNAYLKKIAIINPKINAFLEIQKKSRGIPAAIKDVISTKGIVTTAGSKILSNFLPQYNATVIEKLLEQGVSVVGKTNCDEFAMGSSGENSAFGPVKNPWNLARITGGTSAGSAAAVASDMCVFALGSDTGGSIRQPSSLCGVVGLKPSYGRVSRNGLIPAVSSFDTIGPIAKCVADAGLILDWISGADGKDSNCSEIASPLRGLAMTSLRGAAATKQSVKGLKIGMPKEYFSEGLDLNVKKVIEDAIKKLESLGAEIVEVSLPHSEYALAAYYIINPSEISSNMGRFDGIRFGSGREDLGPEVKRRIMLGTFALSSGYYDDYYAKAAKIRTLIKQDFEKAFEKCDVIVGPVSPTTAWNLGEKIDDPLKMYLSDIYTISANLAGIPGLSVPCGFSEGLPVGLQIIGKYMDEETVLNVGEVYEQSTEWRKEKPNLSF</sequence>
<evidence type="ECO:0000256" key="2">
    <source>
        <dbReference type="ARBA" id="ARBA00022741"/>
    </source>
</evidence>
<dbReference type="GO" id="GO:0030956">
    <property type="term" value="C:glutamyl-tRNA(Gln) amidotransferase complex"/>
    <property type="evidence" value="ECO:0007669"/>
    <property type="project" value="InterPro"/>
</dbReference>
<keyword evidence="3 5" id="KW-0067">ATP-binding</keyword>
<comment type="caution">
    <text evidence="7">The sequence shown here is derived from an EMBL/GenBank/DDBJ whole genome shotgun (WGS) entry which is preliminary data.</text>
</comment>
<dbReference type="InterPro" id="IPR036928">
    <property type="entry name" value="AS_sf"/>
</dbReference>
<keyword evidence="1 5" id="KW-0436">Ligase</keyword>
<evidence type="ECO:0000256" key="1">
    <source>
        <dbReference type="ARBA" id="ARBA00022598"/>
    </source>
</evidence>
<dbReference type="HAMAP" id="MF_00120">
    <property type="entry name" value="GatA"/>
    <property type="match status" value="1"/>
</dbReference>
<comment type="caution">
    <text evidence="5">Lacks conserved residue(s) required for the propagation of feature annotation.</text>
</comment>
<dbReference type="InterPro" id="IPR023631">
    <property type="entry name" value="Amidase_dom"/>
</dbReference>
<keyword evidence="2 5" id="KW-0547">Nucleotide-binding</keyword>
<keyword evidence="4 5" id="KW-0648">Protein biosynthesis</keyword>
<dbReference type="InterPro" id="IPR004412">
    <property type="entry name" value="GatA"/>
</dbReference>
<proteinExistence type="inferred from homology"/>